<proteinExistence type="inferred from homology"/>
<dbReference type="HAMAP" id="MF_00984">
    <property type="entry name" value="SSB"/>
    <property type="match status" value="1"/>
</dbReference>
<comment type="subunit">
    <text evidence="2">Homotetramer.</text>
</comment>
<dbReference type="InterPro" id="IPR012340">
    <property type="entry name" value="NA-bd_OB-fold"/>
</dbReference>
<reference evidence="5 6" key="1">
    <citation type="submission" date="2016-06" db="EMBL/GenBank/DDBJ databases">
        <authorList>
            <person name="Kjaerup R.B."/>
            <person name="Dalgaard T.S."/>
            <person name="Juul-Madsen H.R."/>
        </authorList>
    </citation>
    <scope>NUCLEOTIDE SEQUENCE [LARGE SCALE GENOMIC DNA]</scope>
    <source>
        <strain evidence="5 6">373-A1</strain>
    </source>
</reference>
<sequence>MNKVILIGRLTKDPELRFAAGSGMAIGRFTVAVNRQFKKDETDFINCVAFGKTAETISQYLTKGRQIAVTGSIRTGSYDAQDGTKRYTTDVAVESFEFIGSGNGARDNADSFNNGGYGNSNSNYSAQGNNDSFGDLSFNDDITPVDDGDMPF</sequence>
<evidence type="ECO:0000256" key="4">
    <source>
        <dbReference type="SAM" id="MobiDB-lite"/>
    </source>
</evidence>
<feature type="compositionally biased region" description="Low complexity" evidence="4">
    <location>
        <begin position="111"/>
        <end position="130"/>
    </location>
</feature>
<dbReference type="InterPro" id="IPR011344">
    <property type="entry name" value="ssDNA-bd"/>
</dbReference>
<dbReference type="CDD" id="cd04496">
    <property type="entry name" value="SSB_OBF"/>
    <property type="match status" value="1"/>
</dbReference>
<feature type="region of interest" description="Disordered" evidence="4">
    <location>
        <begin position="110"/>
        <end position="130"/>
    </location>
</feature>
<dbReference type="AlphaFoldDB" id="A0A174HH60"/>
<organism evidence="5 6">
    <name type="scientific">Clostridium paraputrificum</name>
    <dbReference type="NCBI Taxonomy" id="29363"/>
    <lineage>
        <taxon>Bacteria</taxon>
        <taxon>Bacillati</taxon>
        <taxon>Bacillota</taxon>
        <taxon>Clostridia</taxon>
        <taxon>Eubacteriales</taxon>
        <taxon>Clostridiaceae</taxon>
        <taxon>Clostridium</taxon>
    </lineage>
</organism>
<dbReference type="PROSITE" id="PS50935">
    <property type="entry name" value="SSB"/>
    <property type="match status" value="1"/>
</dbReference>
<dbReference type="GO" id="GO:0006260">
    <property type="term" value="P:DNA replication"/>
    <property type="evidence" value="ECO:0007669"/>
    <property type="project" value="InterPro"/>
</dbReference>
<name>A0A174HH60_9CLOT</name>
<dbReference type="PIRSF" id="PIRSF002070">
    <property type="entry name" value="SSB"/>
    <property type="match status" value="1"/>
</dbReference>
<dbReference type="PANTHER" id="PTHR10302:SF27">
    <property type="entry name" value="SINGLE-STRANDED DNA-BINDING PROTEIN"/>
    <property type="match status" value="1"/>
</dbReference>
<dbReference type="PANTHER" id="PTHR10302">
    <property type="entry name" value="SINGLE-STRANDED DNA-BINDING PROTEIN"/>
    <property type="match status" value="1"/>
</dbReference>
<evidence type="ECO:0000313" key="6">
    <source>
        <dbReference type="Proteomes" id="UP000092714"/>
    </source>
</evidence>
<dbReference type="Proteomes" id="UP000092714">
    <property type="component" value="Unassembled WGS sequence"/>
</dbReference>
<gene>
    <name evidence="5" type="ORF">CP373A1_14795</name>
</gene>
<dbReference type="GeneID" id="42776852"/>
<evidence type="ECO:0000256" key="2">
    <source>
        <dbReference type="HAMAP-Rule" id="MF_00984"/>
    </source>
</evidence>
<dbReference type="OrthoDB" id="9809878at2"/>
<protein>
    <recommendedName>
        <fullName evidence="2 3">Single-stranded DNA-binding protein</fullName>
        <shortName evidence="2">SSB</shortName>
    </recommendedName>
</protein>
<dbReference type="SUPFAM" id="SSF50249">
    <property type="entry name" value="Nucleic acid-binding proteins"/>
    <property type="match status" value="1"/>
</dbReference>
<accession>A0A174HH60</accession>
<dbReference type="GO" id="GO:0009295">
    <property type="term" value="C:nucleoid"/>
    <property type="evidence" value="ECO:0007669"/>
    <property type="project" value="TreeGrafter"/>
</dbReference>
<comment type="caution">
    <text evidence="2">Lacks conserved residue(s) required for the propagation of feature annotation.</text>
</comment>
<dbReference type="GO" id="GO:0003697">
    <property type="term" value="F:single-stranded DNA binding"/>
    <property type="evidence" value="ECO:0007669"/>
    <property type="project" value="UniProtKB-UniRule"/>
</dbReference>
<keyword evidence="6" id="KW-1185">Reference proteome</keyword>
<dbReference type="eggNOG" id="COG0629">
    <property type="taxonomic scope" value="Bacteria"/>
</dbReference>
<evidence type="ECO:0000313" key="5">
    <source>
        <dbReference type="EMBL" id="OBY09612.1"/>
    </source>
</evidence>
<dbReference type="NCBIfam" id="TIGR00621">
    <property type="entry name" value="ssb"/>
    <property type="match status" value="1"/>
</dbReference>
<comment type="caution">
    <text evidence="5">The sequence shown here is derived from an EMBL/GenBank/DDBJ whole genome shotgun (WGS) entry which is preliminary data.</text>
</comment>
<dbReference type="Pfam" id="PF00436">
    <property type="entry name" value="SSB"/>
    <property type="match status" value="1"/>
</dbReference>
<dbReference type="Gene3D" id="2.40.50.140">
    <property type="entry name" value="Nucleic acid-binding proteins"/>
    <property type="match status" value="1"/>
</dbReference>
<evidence type="ECO:0000256" key="3">
    <source>
        <dbReference type="PIRNR" id="PIRNR002070"/>
    </source>
</evidence>
<keyword evidence="1 2" id="KW-0238">DNA-binding</keyword>
<evidence type="ECO:0000256" key="1">
    <source>
        <dbReference type="ARBA" id="ARBA00023125"/>
    </source>
</evidence>
<dbReference type="InterPro" id="IPR000424">
    <property type="entry name" value="Primosome_PriB/ssb"/>
</dbReference>
<dbReference type="RefSeq" id="WP_027099018.1">
    <property type="nucleotide sequence ID" value="NZ_CABHIH010000009.1"/>
</dbReference>
<dbReference type="EMBL" id="MAPZ01000028">
    <property type="protein sequence ID" value="OBY09612.1"/>
    <property type="molecule type" value="Genomic_DNA"/>
</dbReference>